<dbReference type="STRING" id="990121.A0A0V1A6U3"/>
<evidence type="ECO:0000313" key="2">
    <source>
        <dbReference type="Proteomes" id="UP000054783"/>
    </source>
</evidence>
<dbReference type="SUPFAM" id="SSF52402">
    <property type="entry name" value="Adenine nucleotide alpha hydrolases-like"/>
    <property type="match status" value="1"/>
</dbReference>
<dbReference type="InterPro" id="IPR014729">
    <property type="entry name" value="Rossmann-like_a/b/a_fold"/>
</dbReference>
<comment type="caution">
    <text evidence="1">The sequence shown here is derived from an EMBL/GenBank/DDBJ whole genome shotgun (WGS) entry which is preliminary data.</text>
</comment>
<evidence type="ECO:0008006" key="3">
    <source>
        <dbReference type="Google" id="ProtNLM"/>
    </source>
</evidence>
<sequence length="95" mass="10537">MRRMCLMSSCKGIDIWLEIESPIDPKGSISTTLATPGLRKHINPFDEIALEEAIRMKEQKNAAEVIAVNTNEAVNIVAIHNLEILANEILIPNSQ</sequence>
<proteinExistence type="predicted"/>
<reference evidence="1 2" key="1">
    <citation type="submission" date="2015-01" db="EMBL/GenBank/DDBJ databases">
        <title>Evolution of Trichinella species and genotypes.</title>
        <authorList>
            <person name="Korhonen P.K."/>
            <person name="Edoardo P."/>
            <person name="Giuseppe L.R."/>
            <person name="Gasser R.B."/>
        </authorList>
    </citation>
    <scope>NUCLEOTIDE SEQUENCE [LARGE SCALE GENOMIC DNA]</scope>
    <source>
        <strain evidence="1">ISS2496</strain>
    </source>
</reference>
<dbReference type="Gene3D" id="3.40.50.620">
    <property type="entry name" value="HUPs"/>
    <property type="match status" value="1"/>
</dbReference>
<dbReference type="AlphaFoldDB" id="A0A0V1A6U3"/>
<dbReference type="EMBL" id="JYDQ01000028">
    <property type="protein sequence ID" value="KRY20154.1"/>
    <property type="molecule type" value="Genomic_DNA"/>
</dbReference>
<name>A0A0V1A6U3_9BILA</name>
<gene>
    <name evidence="1" type="ORF">T12_2176</name>
</gene>
<evidence type="ECO:0000313" key="1">
    <source>
        <dbReference type="EMBL" id="KRY20154.1"/>
    </source>
</evidence>
<accession>A0A0V1A6U3</accession>
<dbReference type="Proteomes" id="UP000054783">
    <property type="component" value="Unassembled WGS sequence"/>
</dbReference>
<organism evidence="1 2">
    <name type="scientific">Trichinella patagoniensis</name>
    <dbReference type="NCBI Taxonomy" id="990121"/>
    <lineage>
        <taxon>Eukaryota</taxon>
        <taxon>Metazoa</taxon>
        <taxon>Ecdysozoa</taxon>
        <taxon>Nematoda</taxon>
        <taxon>Enoplea</taxon>
        <taxon>Dorylaimia</taxon>
        <taxon>Trichinellida</taxon>
        <taxon>Trichinellidae</taxon>
        <taxon>Trichinella</taxon>
    </lineage>
</organism>
<protein>
    <recommendedName>
        <fullName evidence="3">Electron transfer flavoprotein subunit beta</fullName>
    </recommendedName>
</protein>
<keyword evidence="2" id="KW-1185">Reference proteome</keyword>